<keyword evidence="3" id="KW-1185">Reference proteome</keyword>
<feature type="domain" description="HipA-like kinase" evidence="1">
    <location>
        <begin position="8"/>
        <end position="209"/>
    </location>
</feature>
<evidence type="ECO:0000259" key="1">
    <source>
        <dbReference type="Pfam" id="PF20613"/>
    </source>
</evidence>
<name>A0ABS6JI52_9BACI</name>
<gene>
    <name evidence="2" type="ORF">KS419_16370</name>
</gene>
<evidence type="ECO:0000313" key="3">
    <source>
        <dbReference type="Proteomes" id="UP000784880"/>
    </source>
</evidence>
<dbReference type="Pfam" id="PF20613">
    <property type="entry name" value="HipA_2"/>
    <property type="match status" value="1"/>
</dbReference>
<comment type="caution">
    <text evidence="2">The sequence shown here is derived from an EMBL/GenBank/DDBJ whole genome shotgun (WGS) entry which is preliminary data.</text>
</comment>
<dbReference type="RefSeq" id="WP_217067465.1">
    <property type="nucleotide sequence ID" value="NZ_JAHQCS010000131.1"/>
</dbReference>
<dbReference type="EMBL" id="JAHQCS010000131">
    <property type="protein sequence ID" value="MBU9713308.1"/>
    <property type="molecule type" value="Genomic_DNA"/>
</dbReference>
<dbReference type="InterPro" id="IPR046748">
    <property type="entry name" value="HipA_2"/>
</dbReference>
<proteinExistence type="predicted"/>
<organism evidence="2 3">
    <name type="scientific">Evansella tamaricis</name>
    <dbReference type="NCBI Taxonomy" id="2069301"/>
    <lineage>
        <taxon>Bacteria</taxon>
        <taxon>Bacillati</taxon>
        <taxon>Bacillota</taxon>
        <taxon>Bacilli</taxon>
        <taxon>Bacillales</taxon>
        <taxon>Bacillaceae</taxon>
        <taxon>Evansella</taxon>
    </lineage>
</organism>
<dbReference type="Proteomes" id="UP000784880">
    <property type="component" value="Unassembled WGS sequence"/>
</dbReference>
<sequence>MIHAIKHIKQMRKGRTEPQLMKCSNQKIYVVKPLNLMYKRSLVNEYISYRLGNLLNLPLPEYNIITISRSVLMASPLSEKNFRPGLWFGTIYKRNAKGFTADLAISCKNLDQLASMFIFDVWIHNRDRHKDHVLIDKNKLFLIDHDKAFTGRNWNGEKLIQQSRNANMKVNSHHKYLLHYSDKMNLYREIDRISKLKVTELQKVIHSIPKVGVLLKMIKEVYYIF</sequence>
<accession>A0ABS6JI52</accession>
<reference evidence="2 3" key="1">
    <citation type="submission" date="2021-06" db="EMBL/GenBank/DDBJ databases">
        <title>Bacillus sp. RD4P76, an endophyte from a halophyte.</title>
        <authorList>
            <person name="Sun J.-Q."/>
        </authorList>
    </citation>
    <scope>NUCLEOTIDE SEQUENCE [LARGE SCALE GENOMIC DNA]</scope>
    <source>
        <strain evidence="2 3">CGMCC 1.15917</strain>
    </source>
</reference>
<protein>
    <recommendedName>
        <fullName evidence="1">HipA-like kinase domain-containing protein</fullName>
    </recommendedName>
</protein>
<evidence type="ECO:0000313" key="2">
    <source>
        <dbReference type="EMBL" id="MBU9713308.1"/>
    </source>
</evidence>